<dbReference type="RefSeq" id="WP_132319864.1">
    <property type="nucleotide sequence ID" value="NZ_FWZT01000015.1"/>
</dbReference>
<dbReference type="SUPFAM" id="SSF56935">
    <property type="entry name" value="Porins"/>
    <property type="match status" value="1"/>
</dbReference>
<name>A0A1Y6C829_9BACT</name>
<dbReference type="STRING" id="1513793.SAMN06296036_115137"/>
<keyword evidence="1" id="KW-0732">Signal</keyword>
<proteinExistence type="predicted"/>
<dbReference type="EMBL" id="FWZT01000015">
    <property type="protein sequence ID" value="SMF49971.1"/>
    <property type="molecule type" value="Genomic_DNA"/>
</dbReference>
<dbReference type="AlphaFoldDB" id="A0A1Y6C829"/>
<dbReference type="Gene3D" id="2.40.160.10">
    <property type="entry name" value="Porin"/>
    <property type="match status" value="1"/>
</dbReference>
<dbReference type="OrthoDB" id="5289928at2"/>
<sequence length="365" mass="40977">MIRTKQNRNPARLMSLGFFLLSALSPILRSTALADQGGLKTSLAVDLVGSFPVGEETSSVQYQSKESYKLRSAEFMLYAPIDPRFDGVLSFAAHPEGSQAYGEPEVHEAYLSSVKLLDGFRFKAGQFFLGIGRINQIHQHDWPFITPTIMQKELFGSNEGIIDTGLEVSSLLPLPFYMDVTIGVTNGRDFGHSHVEDDLPKSPTHYSRIVTYNDIVAPTQIGFNYVGRTSAIGEKMQLYGFDLTSKIRTYGHLTWLLQAELWKRELTLSGTTDELLGGYAYLQHYLTRDLAVGARYDYSTVTSTENDNSRGGYEINLLYFSSEFARVGLAYYHNQRDQEGRDKEETTQVLMQTAFILGAHPSHDF</sequence>
<reference evidence="3" key="1">
    <citation type="submission" date="2017-04" db="EMBL/GenBank/DDBJ databases">
        <authorList>
            <person name="Varghese N."/>
            <person name="Submissions S."/>
        </authorList>
    </citation>
    <scope>NUCLEOTIDE SEQUENCE [LARGE SCALE GENOMIC DNA]</scope>
    <source>
        <strain evidence="3">RKEM611</strain>
    </source>
</reference>
<evidence type="ECO:0000256" key="1">
    <source>
        <dbReference type="SAM" id="SignalP"/>
    </source>
</evidence>
<dbReference type="InterPro" id="IPR023614">
    <property type="entry name" value="Porin_dom_sf"/>
</dbReference>
<accession>A0A1Y6C829</accession>
<organism evidence="2 3">
    <name type="scientific">Pseudobacteriovorax antillogorgiicola</name>
    <dbReference type="NCBI Taxonomy" id="1513793"/>
    <lineage>
        <taxon>Bacteria</taxon>
        <taxon>Pseudomonadati</taxon>
        <taxon>Bdellovibrionota</taxon>
        <taxon>Oligoflexia</taxon>
        <taxon>Oligoflexales</taxon>
        <taxon>Pseudobacteriovoracaceae</taxon>
        <taxon>Pseudobacteriovorax</taxon>
    </lineage>
</organism>
<evidence type="ECO:0000313" key="3">
    <source>
        <dbReference type="Proteomes" id="UP000192907"/>
    </source>
</evidence>
<feature type="chain" id="PRO_5012306042" description="Phosphate-selective porin O and P" evidence="1">
    <location>
        <begin position="35"/>
        <end position="365"/>
    </location>
</feature>
<evidence type="ECO:0008006" key="4">
    <source>
        <dbReference type="Google" id="ProtNLM"/>
    </source>
</evidence>
<keyword evidence="3" id="KW-1185">Reference proteome</keyword>
<protein>
    <recommendedName>
        <fullName evidence="4">Phosphate-selective porin O and P</fullName>
    </recommendedName>
</protein>
<evidence type="ECO:0000313" key="2">
    <source>
        <dbReference type="EMBL" id="SMF49971.1"/>
    </source>
</evidence>
<feature type="signal peptide" evidence="1">
    <location>
        <begin position="1"/>
        <end position="34"/>
    </location>
</feature>
<dbReference type="Proteomes" id="UP000192907">
    <property type="component" value="Unassembled WGS sequence"/>
</dbReference>
<gene>
    <name evidence="2" type="ORF">SAMN06296036_115137</name>
</gene>